<evidence type="ECO:0000256" key="3">
    <source>
        <dbReference type="ARBA" id="ARBA00022475"/>
    </source>
</evidence>
<evidence type="ECO:0000256" key="1">
    <source>
        <dbReference type="ARBA" id="ARBA00004651"/>
    </source>
</evidence>
<feature type="transmembrane region" description="Helical" evidence="7">
    <location>
        <begin position="36"/>
        <end position="59"/>
    </location>
</feature>
<comment type="subcellular location">
    <subcellularLocation>
        <location evidence="7">Cell inner membrane</location>
        <topology evidence="7">Multi-pass membrane protein</topology>
    </subcellularLocation>
    <subcellularLocation>
        <location evidence="1">Cell membrane</location>
        <topology evidence="1">Multi-pass membrane protein</topology>
    </subcellularLocation>
</comment>
<dbReference type="RefSeq" id="WP_126539606.1">
    <property type="nucleotide sequence ID" value="NZ_AP018560.1"/>
</dbReference>
<evidence type="ECO:0000259" key="8">
    <source>
        <dbReference type="Pfam" id="PF02308"/>
    </source>
</evidence>
<evidence type="ECO:0000313" key="9">
    <source>
        <dbReference type="EMBL" id="BBD81151.1"/>
    </source>
</evidence>
<evidence type="ECO:0000256" key="5">
    <source>
        <dbReference type="ARBA" id="ARBA00022989"/>
    </source>
</evidence>
<protein>
    <recommendedName>
        <fullName evidence="7">Protein MgtC</fullName>
    </recommendedName>
</protein>
<feature type="domain" description="MgtC/SapB/SrpB/YhiD N-terminal" evidence="8">
    <location>
        <begin position="11"/>
        <end position="142"/>
    </location>
</feature>
<keyword evidence="5 7" id="KW-1133">Transmembrane helix</keyword>
<name>A0A2Z6E8P6_9GAMM</name>
<organism evidence="9 10">
    <name type="scientific">Aerosticca soli</name>
    <dbReference type="NCBI Taxonomy" id="2010829"/>
    <lineage>
        <taxon>Bacteria</taxon>
        <taxon>Pseudomonadati</taxon>
        <taxon>Pseudomonadota</taxon>
        <taxon>Gammaproteobacteria</taxon>
        <taxon>Lysobacterales</taxon>
        <taxon>Rhodanobacteraceae</taxon>
        <taxon>Aerosticca</taxon>
    </lineage>
</organism>
<keyword evidence="6 7" id="KW-0472">Membrane</keyword>
<dbReference type="PANTHER" id="PTHR33778:SF1">
    <property type="entry name" value="MAGNESIUM TRANSPORTER YHID-RELATED"/>
    <property type="match status" value="1"/>
</dbReference>
<reference evidence="10" key="2">
    <citation type="submission" date="2018-06" db="EMBL/GenBank/DDBJ databases">
        <title>Genome sequence of Rhodanobacteraceae bacterium strain Dysh456.</title>
        <authorList>
            <person name="Fukui M."/>
        </authorList>
    </citation>
    <scope>NUCLEOTIDE SEQUENCE [LARGE SCALE GENOMIC DNA]</scope>
    <source>
        <strain evidence="10">Dysh456</strain>
    </source>
</reference>
<dbReference type="KEGG" id="rbd:ALSL_2527"/>
<keyword evidence="3" id="KW-1003">Cell membrane</keyword>
<sequence length="234" mass="24762">MISAWDIGWRLLLAALLGGVIGLDRERHEWAAGLRTHMLVCMGAALVVIVSAYGFSAVLALPHMVLDPSRIAAQVISGIGFLGAGTILFVEHRQMVRGLTTAAGLWAVAAIGLAAGAGLYAAAVFGTAMAWAILVLLKPLQRRVLARRADRLRLTMDPAAPSALAAVAAIVAQRRLPLARIVLKPRADGDQLTLRFNHPLRREQLLGLAEALRVIEGLRSVTLPGAGRADEAAS</sequence>
<comment type="similarity">
    <text evidence="2 7">Belongs to the MgtC/SapB family.</text>
</comment>
<dbReference type="Proteomes" id="UP000270530">
    <property type="component" value="Chromosome"/>
</dbReference>
<dbReference type="EMBL" id="AP018560">
    <property type="protein sequence ID" value="BBD81151.1"/>
    <property type="molecule type" value="Genomic_DNA"/>
</dbReference>
<keyword evidence="10" id="KW-1185">Reference proteome</keyword>
<feature type="transmembrane region" description="Helical" evidence="7">
    <location>
        <begin position="96"/>
        <end position="113"/>
    </location>
</feature>
<dbReference type="AlphaFoldDB" id="A0A2Z6E8P6"/>
<dbReference type="GO" id="GO:0005886">
    <property type="term" value="C:plasma membrane"/>
    <property type="evidence" value="ECO:0007669"/>
    <property type="project" value="UniProtKB-SubCell"/>
</dbReference>
<reference evidence="10" key="1">
    <citation type="submission" date="2018-04" db="EMBL/GenBank/DDBJ databases">
        <authorList>
            <person name="Watanabe M."/>
            <person name="Kojima H."/>
        </authorList>
    </citation>
    <scope>NUCLEOTIDE SEQUENCE [LARGE SCALE GENOMIC DNA]</scope>
    <source>
        <strain evidence="10">Dysh456</strain>
    </source>
</reference>
<evidence type="ECO:0000256" key="2">
    <source>
        <dbReference type="ARBA" id="ARBA00009298"/>
    </source>
</evidence>
<evidence type="ECO:0000256" key="7">
    <source>
        <dbReference type="RuleBase" id="RU365041"/>
    </source>
</evidence>
<dbReference type="OrthoDB" id="9811198at2"/>
<gene>
    <name evidence="9" type="ORF">ALSL_2527</name>
</gene>
<evidence type="ECO:0000256" key="6">
    <source>
        <dbReference type="ARBA" id="ARBA00023136"/>
    </source>
</evidence>
<keyword evidence="7" id="KW-0997">Cell inner membrane</keyword>
<dbReference type="InterPro" id="IPR049177">
    <property type="entry name" value="MgtC_SapB_SrpB_YhiD_N"/>
</dbReference>
<evidence type="ECO:0000313" key="10">
    <source>
        <dbReference type="Proteomes" id="UP000270530"/>
    </source>
</evidence>
<dbReference type="InterPro" id="IPR003416">
    <property type="entry name" value="MgtC/SapB/SrpB/YhiD_fam"/>
</dbReference>
<evidence type="ECO:0000256" key="4">
    <source>
        <dbReference type="ARBA" id="ARBA00022692"/>
    </source>
</evidence>
<proteinExistence type="inferred from homology"/>
<accession>A0A2Z6E8P6</accession>
<keyword evidence="4 7" id="KW-0812">Transmembrane</keyword>
<feature type="transmembrane region" description="Helical" evidence="7">
    <location>
        <begin position="71"/>
        <end position="89"/>
    </location>
</feature>
<dbReference type="PRINTS" id="PR01837">
    <property type="entry name" value="MGTCSAPBPROT"/>
</dbReference>
<dbReference type="PANTHER" id="PTHR33778">
    <property type="entry name" value="PROTEIN MGTC"/>
    <property type="match status" value="1"/>
</dbReference>
<dbReference type="Pfam" id="PF02308">
    <property type="entry name" value="MgtC"/>
    <property type="match status" value="1"/>
</dbReference>